<evidence type="ECO:0000313" key="2">
    <source>
        <dbReference type="EMBL" id="GAA5169915.1"/>
    </source>
</evidence>
<dbReference type="PROSITE" id="PS50075">
    <property type="entry name" value="CARRIER"/>
    <property type="match status" value="1"/>
</dbReference>
<accession>A0ABP9R047</accession>
<dbReference type="RefSeq" id="WP_345534119.1">
    <property type="nucleotide sequence ID" value="NZ_BAABLD010000015.1"/>
</dbReference>
<reference evidence="3" key="1">
    <citation type="journal article" date="2019" name="Int. J. Syst. Evol. Microbiol.">
        <title>The Global Catalogue of Microorganisms (GCM) 10K type strain sequencing project: providing services to taxonomists for standard genome sequencing and annotation.</title>
        <authorList>
            <consortium name="The Broad Institute Genomics Platform"/>
            <consortium name="The Broad Institute Genome Sequencing Center for Infectious Disease"/>
            <person name="Wu L."/>
            <person name="Ma J."/>
        </authorList>
    </citation>
    <scope>NUCLEOTIDE SEQUENCE [LARGE SCALE GENOMIC DNA]</scope>
    <source>
        <strain evidence="3">JCM 18715</strain>
    </source>
</reference>
<name>A0ABP9R047_9RHOO</name>
<dbReference type="InterPro" id="IPR036736">
    <property type="entry name" value="ACP-like_sf"/>
</dbReference>
<dbReference type="Proteomes" id="UP001500547">
    <property type="component" value="Unassembled WGS sequence"/>
</dbReference>
<sequence length="87" mass="9182">MDATAFEQEVAALVVEALNLDVKPEEIDPSAPLFGDGLGLDSIDVLEISLVVGKKYGVQLKADDKDNTKTFSSLSALAAYIAANRAN</sequence>
<proteinExistence type="predicted"/>
<evidence type="ECO:0000313" key="3">
    <source>
        <dbReference type="Proteomes" id="UP001500547"/>
    </source>
</evidence>
<protein>
    <submittedName>
        <fullName evidence="2">Xanthomonadin biosynthesis acyl carrier protein XanC</fullName>
    </submittedName>
</protein>
<keyword evidence="3" id="KW-1185">Reference proteome</keyword>
<dbReference type="InterPro" id="IPR009081">
    <property type="entry name" value="PP-bd_ACP"/>
</dbReference>
<gene>
    <name evidence="2" type="primary">xanC</name>
    <name evidence="2" type="ORF">GCM10025770_32080</name>
</gene>
<feature type="domain" description="Carrier" evidence="1">
    <location>
        <begin position="4"/>
        <end position="85"/>
    </location>
</feature>
<organism evidence="2 3">
    <name type="scientific">Viridibacterium curvum</name>
    <dbReference type="NCBI Taxonomy" id="1101404"/>
    <lineage>
        <taxon>Bacteria</taxon>
        <taxon>Pseudomonadati</taxon>
        <taxon>Pseudomonadota</taxon>
        <taxon>Betaproteobacteria</taxon>
        <taxon>Rhodocyclales</taxon>
        <taxon>Rhodocyclaceae</taxon>
        <taxon>Viridibacterium</taxon>
    </lineage>
</organism>
<evidence type="ECO:0000259" key="1">
    <source>
        <dbReference type="PROSITE" id="PS50075"/>
    </source>
</evidence>
<dbReference type="EMBL" id="BAABLD010000015">
    <property type="protein sequence ID" value="GAA5169915.1"/>
    <property type="molecule type" value="Genomic_DNA"/>
</dbReference>
<dbReference type="SUPFAM" id="SSF47336">
    <property type="entry name" value="ACP-like"/>
    <property type="match status" value="1"/>
</dbReference>
<dbReference type="Pfam" id="PF00550">
    <property type="entry name" value="PP-binding"/>
    <property type="match status" value="1"/>
</dbReference>
<comment type="caution">
    <text evidence="2">The sequence shown here is derived from an EMBL/GenBank/DDBJ whole genome shotgun (WGS) entry which is preliminary data.</text>
</comment>
<dbReference type="NCBIfam" id="NF006617">
    <property type="entry name" value="PRK09184.1"/>
    <property type="match status" value="1"/>
</dbReference>
<dbReference type="Gene3D" id="1.10.1200.10">
    <property type="entry name" value="ACP-like"/>
    <property type="match status" value="1"/>
</dbReference>